<name>A0A218Z7V1_9HELO</name>
<accession>A0A218Z7V1</accession>
<proteinExistence type="predicted"/>
<evidence type="ECO:0000313" key="2">
    <source>
        <dbReference type="EMBL" id="OWP04147.1"/>
    </source>
</evidence>
<dbReference type="Proteomes" id="UP000242519">
    <property type="component" value="Unassembled WGS sequence"/>
</dbReference>
<gene>
    <name evidence="2" type="ORF">B2J93_5968</name>
</gene>
<sequence>MADARGAGRRAAGEVPWPGHQAHRRWVRLSAGRSEISWDSDRANLGETYWISPLNDRREIASTARDARESPLVPLALTSPHLKPDALRICFSTRSSVGKAQLHSPHSMHSTPFWTPRSCATTGLAPLVRPGCTPKSRSPRRRREKAGRTGATRDISTAASSRTRAVPCRGSQDRAPPLGVLGPSDLGSGPGRSPREHGGVDEAPEWYGAESGSVGRAVPRAPSHRDLSLGSCRAFLCRGLTDWTAIVLGGTESTPSQTQGRHPRPLLRIALTAGSSPPGLFTWPPKICPLARTRGESRFRVLSHSASRSRLESNSPALVVAVLASPTWPSIAPTLSDPVGVGGLDHRLNRLPDAQPNATR</sequence>
<dbReference type="EMBL" id="MZNU01000133">
    <property type="protein sequence ID" value="OWP04147.1"/>
    <property type="molecule type" value="Genomic_DNA"/>
</dbReference>
<keyword evidence="3" id="KW-1185">Reference proteome</keyword>
<organism evidence="2 3">
    <name type="scientific">Diplocarpon coronariae</name>
    <dbReference type="NCBI Taxonomy" id="2795749"/>
    <lineage>
        <taxon>Eukaryota</taxon>
        <taxon>Fungi</taxon>
        <taxon>Dikarya</taxon>
        <taxon>Ascomycota</taxon>
        <taxon>Pezizomycotina</taxon>
        <taxon>Leotiomycetes</taxon>
        <taxon>Helotiales</taxon>
        <taxon>Drepanopezizaceae</taxon>
        <taxon>Diplocarpon</taxon>
    </lineage>
</organism>
<feature type="compositionally biased region" description="Polar residues" evidence="1">
    <location>
        <begin position="154"/>
        <end position="163"/>
    </location>
</feature>
<comment type="caution">
    <text evidence="2">The sequence shown here is derived from an EMBL/GenBank/DDBJ whole genome shotgun (WGS) entry which is preliminary data.</text>
</comment>
<dbReference type="AlphaFoldDB" id="A0A218Z7V1"/>
<dbReference type="InParanoid" id="A0A218Z7V1"/>
<evidence type="ECO:0000256" key="1">
    <source>
        <dbReference type="SAM" id="MobiDB-lite"/>
    </source>
</evidence>
<protein>
    <submittedName>
        <fullName evidence="2">Uncharacterized protein</fullName>
    </submittedName>
</protein>
<feature type="region of interest" description="Disordered" evidence="1">
    <location>
        <begin position="124"/>
        <end position="223"/>
    </location>
</feature>
<reference evidence="2 3" key="1">
    <citation type="submission" date="2017-04" db="EMBL/GenBank/DDBJ databases">
        <title>Draft genome sequence of Marssonina coronaria NL1: causal agent of apple blotch.</title>
        <authorList>
            <person name="Cheng Q."/>
        </authorList>
    </citation>
    <scope>NUCLEOTIDE SEQUENCE [LARGE SCALE GENOMIC DNA]</scope>
    <source>
        <strain evidence="2 3">NL1</strain>
    </source>
</reference>
<evidence type="ECO:0000313" key="3">
    <source>
        <dbReference type="Proteomes" id="UP000242519"/>
    </source>
</evidence>